<evidence type="ECO:0000256" key="1">
    <source>
        <dbReference type="ARBA" id="ARBA00022603"/>
    </source>
</evidence>
<name>R2XZN6_9ENTE</name>
<dbReference type="EC" id="2.1.1.37" evidence="7"/>
<protein>
    <recommendedName>
        <fullName evidence="7">Cytosine-specific methyltransferase</fullName>
        <ecNumber evidence="7">2.1.1.37</ecNumber>
    </recommendedName>
</protein>
<feature type="active site" evidence="5">
    <location>
        <position position="61"/>
    </location>
</feature>
<organism evidence="8 10">
    <name type="scientific">Enterococcus gilvus ATCC BAA-350</name>
    <dbReference type="NCBI Taxonomy" id="1158614"/>
    <lineage>
        <taxon>Bacteria</taxon>
        <taxon>Bacillati</taxon>
        <taxon>Bacillota</taxon>
        <taxon>Bacilli</taxon>
        <taxon>Lactobacillales</taxon>
        <taxon>Enterococcaceae</taxon>
        <taxon>Enterococcus</taxon>
    </lineage>
</organism>
<dbReference type="EMBL" id="AJDQ01000008">
    <property type="protein sequence ID" value="EOI55482.1"/>
    <property type="molecule type" value="Genomic_DNA"/>
</dbReference>
<keyword evidence="2 5" id="KW-0808">Transferase</keyword>
<evidence type="ECO:0000256" key="6">
    <source>
        <dbReference type="RuleBase" id="RU000416"/>
    </source>
</evidence>
<evidence type="ECO:0000256" key="2">
    <source>
        <dbReference type="ARBA" id="ARBA00022679"/>
    </source>
</evidence>
<dbReference type="PROSITE" id="PS51679">
    <property type="entry name" value="SAM_MT_C5"/>
    <property type="match status" value="1"/>
</dbReference>
<evidence type="ECO:0000256" key="7">
    <source>
        <dbReference type="RuleBase" id="RU000417"/>
    </source>
</evidence>
<keyword evidence="4" id="KW-0680">Restriction system</keyword>
<keyword evidence="1 5" id="KW-0489">Methyltransferase</keyword>
<reference evidence="9 11" key="2">
    <citation type="submission" date="2013-03" db="EMBL/GenBank/DDBJ databases">
        <title>The Genome Sequence of Enterococcus gilvus ATCC BAA-350 (PacBio/Illumina hybrid assembly).</title>
        <authorList>
            <consortium name="The Broad Institute Genomics Platform"/>
            <consortium name="The Broad Institute Genome Sequencing Center for Infectious Disease"/>
            <person name="Earl A."/>
            <person name="Russ C."/>
            <person name="Gilmore M."/>
            <person name="Surin D."/>
            <person name="Walker B."/>
            <person name="Young S."/>
            <person name="Zeng Q."/>
            <person name="Gargeya S."/>
            <person name="Fitzgerald M."/>
            <person name="Haas B."/>
            <person name="Abouelleil A."/>
            <person name="Allen A.W."/>
            <person name="Alvarado L."/>
            <person name="Arachchi H.M."/>
            <person name="Berlin A.M."/>
            <person name="Chapman S.B."/>
            <person name="Gainer-Dewar J."/>
            <person name="Goldberg J."/>
            <person name="Griggs A."/>
            <person name="Gujja S."/>
            <person name="Hansen M."/>
            <person name="Howarth C."/>
            <person name="Imamovic A."/>
            <person name="Ireland A."/>
            <person name="Larimer J."/>
            <person name="McCowan C."/>
            <person name="Murphy C."/>
            <person name="Pearson M."/>
            <person name="Poon T.W."/>
            <person name="Priest M."/>
            <person name="Roberts A."/>
            <person name="Saif S."/>
            <person name="Shea T."/>
            <person name="Sisk P."/>
            <person name="Sykes S."/>
            <person name="Wortman J."/>
            <person name="Nusbaum C."/>
            <person name="Birren B."/>
        </authorList>
    </citation>
    <scope>NUCLEOTIDE SEQUENCE [LARGE SCALE GENOMIC DNA]</scope>
    <source>
        <strain evidence="9 11">ATCC BAA-350</strain>
    </source>
</reference>
<evidence type="ECO:0000256" key="4">
    <source>
        <dbReference type="ARBA" id="ARBA00022747"/>
    </source>
</evidence>
<dbReference type="PRINTS" id="PR00105">
    <property type="entry name" value="C5METTRFRASE"/>
</dbReference>
<dbReference type="InterPro" id="IPR001525">
    <property type="entry name" value="C5_MeTfrase"/>
</dbReference>
<comment type="catalytic activity">
    <reaction evidence="7">
        <text>a 2'-deoxycytidine in DNA + S-adenosyl-L-methionine = a 5-methyl-2'-deoxycytidine in DNA + S-adenosyl-L-homocysteine + H(+)</text>
        <dbReference type="Rhea" id="RHEA:13681"/>
        <dbReference type="Rhea" id="RHEA-COMP:11369"/>
        <dbReference type="Rhea" id="RHEA-COMP:11370"/>
        <dbReference type="ChEBI" id="CHEBI:15378"/>
        <dbReference type="ChEBI" id="CHEBI:57856"/>
        <dbReference type="ChEBI" id="CHEBI:59789"/>
        <dbReference type="ChEBI" id="CHEBI:85452"/>
        <dbReference type="ChEBI" id="CHEBI:85454"/>
        <dbReference type="EC" id="2.1.1.37"/>
    </reaction>
</comment>
<evidence type="ECO:0000256" key="3">
    <source>
        <dbReference type="ARBA" id="ARBA00022691"/>
    </source>
</evidence>
<dbReference type="eggNOG" id="COG0270">
    <property type="taxonomic scope" value="Bacteria"/>
</dbReference>
<dbReference type="AlphaFoldDB" id="R2XZN6"/>
<evidence type="ECO:0000313" key="11">
    <source>
        <dbReference type="Proteomes" id="UP000014160"/>
    </source>
</evidence>
<keyword evidence="11" id="KW-1185">Reference proteome</keyword>
<dbReference type="PANTHER" id="PTHR46098">
    <property type="entry name" value="TRNA (CYTOSINE(38)-C(5))-METHYLTRANSFERASE"/>
    <property type="match status" value="1"/>
</dbReference>
<dbReference type="PANTHER" id="PTHR46098:SF1">
    <property type="entry name" value="TRNA (CYTOSINE(38)-C(5))-METHYLTRANSFERASE"/>
    <property type="match status" value="1"/>
</dbReference>
<evidence type="ECO:0000313" key="9">
    <source>
        <dbReference type="EMBL" id="EOW81975.1"/>
    </source>
</evidence>
<evidence type="ECO:0000256" key="5">
    <source>
        <dbReference type="PROSITE-ProRule" id="PRU01016"/>
    </source>
</evidence>
<sequence>MERAGHTCVGYVEWDKYARKSYEAIHQVTDEWTRHDITKISDEEWKELRGKVDIICGGFPCQSFSIAGKRRGFLETRGTMFFEIARAAKQIQPRFLFLENVKGLLSHDKGNTFRTILSTLDELGYDAEWCVCNNKWFGIPQNRERTFIVASLRGFGRSEIFPVRRENKQTSSNDLKRVNDADKTKEFAGFDISNRFYDTSGISPTITTHEKPKIMVAGNVNPSERGMSGKVYYSEGLSPTLTAGTGEGPKILLSKTDLEKLNNALHVKTVLTDKGERSLFIREATKKGFSEAKPGDSVNLAFPSSRNRRGRVGRQVSNTIVTGNSQGVVTNDLRIRKLTPKECWRLQSFPDWAYERAAKVVSASQLYKQAGNSVAQEVVYQTALHAFN</sequence>
<dbReference type="PROSITE" id="PS00094">
    <property type="entry name" value="C5_MTASE_1"/>
    <property type="match status" value="1"/>
</dbReference>
<reference evidence="8 10" key="1">
    <citation type="submission" date="2013-02" db="EMBL/GenBank/DDBJ databases">
        <title>The Genome Sequence of Enterococcus gilvus ATCC BAA-350.</title>
        <authorList>
            <consortium name="The Broad Institute Genome Sequencing Platform"/>
            <consortium name="The Broad Institute Genome Sequencing Center for Infectious Disease"/>
            <person name="Earl A.M."/>
            <person name="Gilmore M.S."/>
            <person name="Lebreton F."/>
            <person name="Walker B."/>
            <person name="Young S.K."/>
            <person name="Zeng Q."/>
            <person name="Gargeya S."/>
            <person name="Fitzgerald M."/>
            <person name="Haas B."/>
            <person name="Abouelleil A."/>
            <person name="Alvarado L."/>
            <person name="Arachchi H.M."/>
            <person name="Berlin A.M."/>
            <person name="Chapman S.B."/>
            <person name="Dewar J."/>
            <person name="Goldberg J."/>
            <person name="Griggs A."/>
            <person name="Gujja S."/>
            <person name="Hansen M."/>
            <person name="Howarth C."/>
            <person name="Imamovic A."/>
            <person name="Larimer J."/>
            <person name="McCowan C."/>
            <person name="Murphy C."/>
            <person name="Neiman D."/>
            <person name="Pearson M."/>
            <person name="Priest M."/>
            <person name="Roberts A."/>
            <person name="Saif S."/>
            <person name="Shea T."/>
            <person name="Sisk P."/>
            <person name="Sykes S."/>
            <person name="Wortman J."/>
            <person name="Nusbaum C."/>
            <person name="Birren B."/>
        </authorList>
    </citation>
    <scope>NUCLEOTIDE SEQUENCE [LARGE SCALE GENOMIC DNA]</scope>
    <source>
        <strain evidence="8 10">ATCC BAA-350</strain>
    </source>
</reference>
<proteinExistence type="inferred from homology"/>
<dbReference type="GO" id="GO:0009307">
    <property type="term" value="P:DNA restriction-modification system"/>
    <property type="evidence" value="ECO:0007669"/>
    <property type="project" value="UniProtKB-KW"/>
</dbReference>
<evidence type="ECO:0000313" key="10">
    <source>
        <dbReference type="Proteomes" id="UP000013750"/>
    </source>
</evidence>
<dbReference type="PATRIC" id="fig|1158614.3.peg.2685"/>
<evidence type="ECO:0000313" key="8">
    <source>
        <dbReference type="EMBL" id="EOI55482.1"/>
    </source>
</evidence>
<dbReference type="GO" id="GO:0032259">
    <property type="term" value="P:methylation"/>
    <property type="evidence" value="ECO:0007669"/>
    <property type="project" value="UniProtKB-KW"/>
</dbReference>
<comment type="caution">
    <text evidence="8">The sequence shown here is derived from an EMBL/GenBank/DDBJ whole genome shotgun (WGS) entry which is preliminary data.</text>
</comment>
<dbReference type="GO" id="GO:0003886">
    <property type="term" value="F:DNA (cytosine-5-)-methyltransferase activity"/>
    <property type="evidence" value="ECO:0007669"/>
    <property type="project" value="UniProtKB-EC"/>
</dbReference>
<dbReference type="EMBL" id="ASWH01000001">
    <property type="protein sequence ID" value="EOW81975.1"/>
    <property type="molecule type" value="Genomic_DNA"/>
</dbReference>
<dbReference type="Proteomes" id="UP000013750">
    <property type="component" value="Unassembled WGS sequence"/>
</dbReference>
<dbReference type="Gene3D" id="3.40.50.150">
    <property type="entry name" value="Vaccinia Virus protein VP39"/>
    <property type="match status" value="1"/>
</dbReference>
<dbReference type="Gene3D" id="3.90.120.10">
    <property type="entry name" value="DNA Methylase, subunit A, domain 2"/>
    <property type="match status" value="1"/>
</dbReference>
<dbReference type="InterPro" id="IPR029063">
    <property type="entry name" value="SAM-dependent_MTases_sf"/>
</dbReference>
<gene>
    <name evidence="9" type="ORF">I592_01276</name>
    <name evidence="8" type="ORF">UKC_02690</name>
</gene>
<dbReference type="InterPro" id="IPR050750">
    <property type="entry name" value="C5-MTase"/>
</dbReference>
<dbReference type="HOGENOM" id="CLU_006958_0_3_9"/>
<comment type="similarity">
    <text evidence="5 6">Belongs to the class I-like SAM-binding methyltransferase superfamily. C5-methyltransferase family.</text>
</comment>
<keyword evidence="3 5" id="KW-0949">S-adenosyl-L-methionine</keyword>
<accession>R2XZN6</accession>
<dbReference type="SUPFAM" id="SSF53335">
    <property type="entry name" value="S-adenosyl-L-methionine-dependent methyltransferases"/>
    <property type="match status" value="1"/>
</dbReference>
<dbReference type="NCBIfam" id="TIGR00675">
    <property type="entry name" value="dcm"/>
    <property type="match status" value="1"/>
</dbReference>
<dbReference type="Pfam" id="PF00145">
    <property type="entry name" value="DNA_methylase"/>
    <property type="match status" value="1"/>
</dbReference>
<dbReference type="InterPro" id="IPR018117">
    <property type="entry name" value="C5_DNA_meth_AS"/>
</dbReference>
<dbReference type="Proteomes" id="UP000014160">
    <property type="component" value="Unassembled WGS sequence"/>
</dbReference>